<accession>A0A343JBF7</accession>
<keyword evidence="2" id="KW-1185">Reference proteome</keyword>
<evidence type="ECO:0000313" key="2">
    <source>
        <dbReference type="Proteomes" id="UP000264883"/>
    </source>
</evidence>
<dbReference type="AlphaFoldDB" id="A0A343JBF7"/>
<evidence type="ECO:0000313" key="1">
    <source>
        <dbReference type="EMBL" id="ASW42865.1"/>
    </source>
</evidence>
<dbReference type="RefSeq" id="WP_119865003.1">
    <property type="nucleotide sequence ID" value="NZ_CP016786.1"/>
</dbReference>
<dbReference type="Proteomes" id="UP000264883">
    <property type="component" value="Chromosome"/>
</dbReference>
<reference evidence="1 2" key="1">
    <citation type="submission" date="2016-08" db="EMBL/GenBank/DDBJ databases">
        <title>Complete Genome Sequence Of The Indigo Reducing Clostridium isatidis DSM15098.</title>
        <authorList>
            <person name="Little G.T."/>
            <person name="Minton N.P."/>
        </authorList>
    </citation>
    <scope>NUCLEOTIDE SEQUENCE [LARGE SCALE GENOMIC DNA]</scope>
    <source>
        <strain evidence="1 2">DSM 15098</strain>
    </source>
</reference>
<proteinExistence type="predicted"/>
<gene>
    <name evidence="1" type="ORF">BEN51_05085</name>
</gene>
<organism evidence="1 2">
    <name type="scientific">Clostridium isatidis</name>
    <dbReference type="NCBI Taxonomy" id="182773"/>
    <lineage>
        <taxon>Bacteria</taxon>
        <taxon>Bacillati</taxon>
        <taxon>Bacillota</taxon>
        <taxon>Clostridia</taxon>
        <taxon>Eubacteriales</taxon>
        <taxon>Clostridiaceae</taxon>
        <taxon>Clostridium</taxon>
    </lineage>
</organism>
<protein>
    <submittedName>
        <fullName evidence="1">Uncharacterized protein</fullName>
    </submittedName>
</protein>
<name>A0A343JBF7_9CLOT</name>
<dbReference type="KEGG" id="cia:BEN51_05085"/>
<sequence>MEENNVSKDEKIIYLISKGIIKLYESNKQNFVELPRELKRAINILAANKNIFIEDRNCMVDLFSKNICE</sequence>
<dbReference type="EMBL" id="CP016786">
    <property type="protein sequence ID" value="ASW42865.1"/>
    <property type="molecule type" value="Genomic_DNA"/>
</dbReference>